<dbReference type="EMBL" id="RJUG01000001">
    <property type="protein sequence ID" value="ROI10366.1"/>
    <property type="molecule type" value="Genomic_DNA"/>
</dbReference>
<keyword evidence="3 5" id="KW-0808">Transferase</keyword>
<evidence type="ECO:0000313" key="5">
    <source>
        <dbReference type="EMBL" id="ROI10366.1"/>
    </source>
</evidence>
<dbReference type="InterPro" id="IPR001173">
    <property type="entry name" value="Glyco_trans_2-like"/>
</dbReference>
<dbReference type="GO" id="GO:0016757">
    <property type="term" value="F:glycosyltransferase activity"/>
    <property type="evidence" value="ECO:0007669"/>
    <property type="project" value="UniProtKB-KW"/>
</dbReference>
<sequence>MDMRVLVVIVTYNALRHDWIKKCLQSIEQSSIIPDVFIVDNNSTDETRSYIKAQSRHYILHQFDQNFGFGKANNLGLEYALKYNYDYVFLINQDVYLERNTIETLLKLDYESYGIISPLQCDGQGNKIDEDFLEFLGPGRCKDFLSDGILGNFKDKIYSCDFVMGAAWFMPISTVKKIGGFSRYFFQYGEDENYCHRVLRRGLKIGIYPKCKVYHDRHKQQELYFNTVEGPYRHHVIQILNPMLKSYRFRYKSVVLLYYISAWIIGDKDKQKIYSKLYNFLKEMNDINKVIAETKLEFRTI</sequence>
<gene>
    <name evidence="5" type="ORF">EGI11_00205</name>
</gene>
<dbReference type="PANTHER" id="PTHR43179">
    <property type="entry name" value="RHAMNOSYLTRANSFERASE WBBL"/>
    <property type="match status" value="1"/>
</dbReference>
<accession>A0A3N0WZ16</accession>
<dbReference type="SUPFAM" id="SSF53448">
    <property type="entry name" value="Nucleotide-diphospho-sugar transferases"/>
    <property type="match status" value="1"/>
</dbReference>
<evidence type="ECO:0000313" key="6">
    <source>
        <dbReference type="Proteomes" id="UP000270224"/>
    </source>
</evidence>
<reference evidence="6" key="1">
    <citation type="submission" date="2018-11" db="EMBL/GenBank/DDBJ databases">
        <title>Proposal to divide the Flavobacteriaceae and reorganize its genera based on Amino Acid Identity values calculated from whole genome sequences.</title>
        <authorList>
            <person name="Nicholson A.C."/>
            <person name="Gulvik C.A."/>
            <person name="Whitney A.M."/>
            <person name="Humrighouse B.W."/>
            <person name="Bell M."/>
            <person name="Holmens B."/>
            <person name="Steigerwalt A."/>
            <person name="Villarma A."/>
            <person name="Sheth M."/>
            <person name="Batra D."/>
            <person name="Pryor J."/>
            <person name="Bernardet J.-F."/>
            <person name="Hugo C."/>
            <person name="Kampfer P."/>
            <person name="Newman J."/>
            <person name="Mcquiston J.R."/>
        </authorList>
    </citation>
    <scope>NUCLEOTIDE SEQUENCE [LARGE SCALE GENOMIC DNA]</scope>
    <source>
        <strain evidence="6">H3056</strain>
    </source>
</reference>
<protein>
    <submittedName>
        <fullName evidence="5">Glycosyltransferase family 2 protein</fullName>
    </submittedName>
</protein>
<dbReference type="Proteomes" id="UP000270224">
    <property type="component" value="Unassembled WGS sequence"/>
</dbReference>
<feature type="domain" description="Glycosyltransferase 2-like" evidence="4">
    <location>
        <begin position="7"/>
        <end position="108"/>
    </location>
</feature>
<keyword evidence="2" id="KW-0328">Glycosyltransferase</keyword>
<dbReference type="RefSeq" id="WP_123264459.1">
    <property type="nucleotide sequence ID" value="NZ_RJUG01000001.1"/>
</dbReference>
<dbReference type="Gene3D" id="3.90.550.10">
    <property type="entry name" value="Spore Coat Polysaccharide Biosynthesis Protein SpsA, Chain A"/>
    <property type="match status" value="1"/>
</dbReference>
<dbReference type="InterPro" id="IPR029044">
    <property type="entry name" value="Nucleotide-diphossugar_trans"/>
</dbReference>
<evidence type="ECO:0000256" key="2">
    <source>
        <dbReference type="ARBA" id="ARBA00022676"/>
    </source>
</evidence>
<comment type="similarity">
    <text evidence="1">Belongs to the glycosyltransferase 2 family.</text>
</comment>
<name>A0A3N0WZ16_9FLAO</name>
<dbReference type="AlphaFoldDB" id="A0A3N0WZ16"/>
<evidence type="ECO:0000256" key="3">
    <source>
        <dbReference type="ARBA" id="ARBA00022679"/>
    </source>
</evidence>
<dbReference type="PANTHER" id="PTHR43179:SF12">
    <property type="entry name" value="GALACTOFURANOSYLTRANSFERASE GLFT2"/>
    <property type="match status" value="1"/>
</dbReference>
<dbReference type="OrthoDB" id="9771846at2"/>
<evidence type="ECO:0000259" key="4">
    <source>
        <dbReference type="Pfam" id="PF00535"/>
    </source>
</evidence>
<dbReference type="Pfam" id="PF00535">
    <property type="entry name" value="Glycos_transf_2"/>
    <property type="match status" value="1"/>
</dbReference>
<organism evidence="5 6">
    <name type="scientific">Kaistella daneshvariae</name>
    <dbReference type="NCBI Taxonomy" id="2487074"/>
    <lineage>
        <taxon>Bacteria</taxon>
        <taxon>Pseudomonadati</taxon>
        <taxon>Bacteroidota</taxon>
        <taxon>Flavobacteriia</taxon>
        <taxon>Flavobacteriales</taxon>
        <taxon>Weeksellaceae</taxon>
        <taxon>Chryseobacterium group</taxon>
        <taxon>Kaistella</taxon>
    </lineage>
</organism>
<evidence type="ECO:0000256" key="1">
    <source>
        <dbReference type="ARBA" id="ARBA00006739"/>
    </source>
</evidence>
<proteinExistence type="inferred from homology"/>
<comment type="caution">
    <text evidence="5">The sequence shown here is derived from an EMBL/GenBank/DDBJ whole genome shotgun (WGS) entry which is preliminary data.</text>
</comment>